<protein>
    <submittedName>
        <fullName evidence="1">Uncharacterized protein</fullName>
    </submittedName>
</protein>
<organism evidence="1 2">
    <name type="scientific">Halomarina halobia</name>
    <dbReference type="NCBI Taxonomy" id="3033386"/>
    <lineage>
        <taxon>Archaea</taxon>
        <taxon>Methanobacteriati</taxon>
        <taxon>Methanobacteriota</taxon>
        <taxon>Stenosarchaea group</taxon>
        <taxon>Halobacteria</taxon>
        <taxon>Halobacteriales</taxon>
        <taxon>Natronomonadaceae</taxon>
        <taxon>Halomarina</taxon>
    </lineage>
</organism>
<name>A0ABD6AB15_9EURY</name>
<accession>A0ABD6AB15</accession>
<keyword evidence="2" id="KW-1185">Reference proteome</keyword>
<dbReference type="Proteomes" id="UP001596547">
    <property type="component" value="Unassembled WGS sequence"/>
</dbReference>
<sequence length="135" mass="13826">MTLAHSSWQFLAVVVATALVTASVATGVPVGTFTLGIDQTRSHTEEPGGLVPEGYSLAFDGDAVTGVTVLVNNTGTELTGDARAKLVAKNGSVLVSGTNSAVLGTAGTQEIHVEFTGTYELSEFSRVQVTVAESL</sequence>
<reference evidence="1 2" key="1">
    <citation type="journal article" date="2019" name="Int. J. Syst. Evol. Microbiol.">
        <title>The Global Catalogue of Microorganisms (GCM) 10K type strain sequencing project: providing services to taxonomists for standard genome sequencing and annotation.</title>
        <authorList>
            <consortium name="The Broad Institute Genomics Platform"/>
            <consortium name="The Broad Institute Genome Sequencing Center for Infectious Disease"/>
            <person name="Wu L."/>
            <person name="Ma J."/>
        </authorList>
    </citation>
    <scope>NUCLEOTIDE SEQUENCE [LARGE SCALE GENOMIC DNA]</scope>
    <source>
        <strain evidence="1 2">PSR21</strain>
    </source>
</reference>
<proteinExistence type="predicted"/>
<dbReference type="GeneID" id="79315877"/>
<dbReference type="EMBL" id="JBHTBF010000002">
    <property type="protein sequence ID" value="MFC7317453.1"/>
    <property type="molecule type" value="Genomic_DNA"/>
</dbReference>
<gene>
    <name evidence="1" type="ORF">ACFQPE_11730</name>
</gene>
<dbReference type="AlphaFoldDB" id="A0ABD6AB15"/>
<comment type="caution">
    <text evidence="1">The sequence shown here is derived from an EMBL/GenBank/DDBJ whole genome shotgun (WGS) entry which is preliminary data.</text>
</comment>
<dbReference type="RefSeq" id="WP_276303299.1">
    <property type="nucleotide sequence ID" value="NZ_CP119992.1"/>
</dbReference>
<evidence type="ECO:0000313" key="1">
    <source>
        <dbReference type="EMBL" id="MFC7317453.1"/>
    </source>
</evidence>
<evidence type="ECO:0000313" key="2">
    <source>
        <dbReference type="Proteomes" id="UP001596547"/>
    </source>
</evidence>